<comment type="similarity">
    <text evidence="1">Belongs to the protein kinase superfamily. ADCK protein kinase family.</text>
</comment>
<dbReference type="PANTHER" id="PTHR10566">
    <property type="entry name" value="CHAPERONE-ACTIVITY OF BC1 COMPLEX CABC1 -RELATED"/>
    <property type="match status" value="1"/>
</dbReference>
<accession>A0AAD5H5Q2</accession>
<evidence type="ECO:0000256" key="1">
    <source>
        <dbReference type="ARBA" id="ARBA00009670"/>
    </source>
</evidence>
<dbReference type="GO" id="GO:0004672">
    <property type="term" value="F:protein kinase activity"/>
    <property type="evidence" value="ECO:0007669"/>
    <property type="project" value="InterPro"/>
</dbReference>
<dbReference type="CDD" id="cd05121">
    <property type="entry name" value="ABC1_ADCK3-like"/>
    <property type="match status" value="1"/>
</dbReference>
<dbReference type="InterPro" id="IPR011333">
    <property type="entry name" value="SKP1/BTB/POZ_sf"/>
</dbReference>
<dbReference type="SUPFAM" id="SSF56112">
    <property type="entry name" value="Protein kinase-like (PK-like)"/>
    <property type="match status" value="1"/>
</dbReference>
<protein>
    <recommendedName>
        <fullName evidence="2">Protein kinase domain-containing protein</fullName>
    </recommendedName>
</protein>
<dbReference type="AlphaFoldDB" id="A0AAD5H5Q2"/>
<reference evidence="3" key="1">
    <citation type="submission" date="2020-11" db="EMBL/GenBank/DDBJ databases">
        <title>Chlorella ohadii genome sequencing and assembly.</title>
        <authorList>
            <person name="Murik O."/>
            <person name="Treves H."/>
            <person name="Kedem I."/>
            <person name="Shotland Y."/>
            <person name="Kaplan A."/>
        </authorList>
    </citation>
    <scope>NUCLEOTIDE SEQUENCE</scope>
    <source>
        <strain evidence="3">1</strain>
    </source>
</reference>
<dbReference type="InterPro" id="IPR050154">
    <property type="entry name" value="UbiB_kinase"/>
</dbReference>
<dbReference type="Gene3D" id="3.30.710.10">
    <property type="entry name" value="Potassium Channel Kv1.1, Chain A"/>
    <property type="match status" value="1"/>
</dbReference>
<evidence type="ECO:0000259" key="2">
    <source>
        <dbReference type="PROSITE" id="PS50011"/>
    </source>
</evidence>
<dbReference type="PROSITE" id="PS50011">
    <property type="entry name" value="PROTEIN_KINASE_DOM"/>
    <property type="match status" value="1"/>
</dbReference>
<feature type="domain" description="Protein kinase" evidence="2">
    <location>
        <begin position="139"/>
        <end position="470"/>
    </location>
</feature>
<dbReference type="GO" id="GO:0005524">
    <property type="term" value="F:ATP binding"/>
    <property type="evidence" value="ECO:0007669"/>
    <property type="project" value="InterPro"/>
</dbReference>
<name>A0AAD5H5Q2_9CHLO</name>
<dbReference type="Pfam" id="PF03109">
    <property type="entry name" value="ABC1"/>
    <property type="match status" value="1"/>
</dbReference>
<dbReference type="PANTHER" id="PTHR10566:SF53">
    <property type="entry name" value="PROTEIN ACTIVITY OF BC1 COMPLEX KINASE 1, CHLOROPLASTIC"/>
    <property type="match status" value="1"/>
</dbReference>
<comment type="caution">
    <text evidence="3">The sequence shown here is derived from an EMBL/GenBank/DDBJ whole genome shotgun (WGS) entry which is preliminary data.</text>
</comment>
<organism evidence="3 4">
    <name type="scientific">Chlorella ohadii</name>
    <dbReference type="NCBI Taxonomy" id="2649997"/>
    <lineage>
        <taxon>Eukaryota</taxon>
        <taxon>Viridiplantae</taxon>
        <taxon>Chlorophyta</taxon>
        <taxon>core chlorophytes</taxon>
        <taxon>Trebouxiophyceae</taxon>
        <taxon>Chlorellales</taxon>
        <taxon>Chlorellaceae</taxon>
        <taxon>Chlorella clade</taxon>
        <taxon>Chlorella</taxon>
    </lineage>
</organism>
<proteinExistence type="inferred from homology"/>
<dbReference type="EMBL" id="JADXDR010000067">
    <property type="protein sequence ID" value="KAI7841220.1"/>
    <property type="molecule type" value="Genomic_DNA"/>
</dbReference>
<evidence type="ECO:0000313" key="3">
    <source>
        <dbReference type="EMBL" id="KAI7841220.1"/>
    </source>
</evidence>
<dbReference type="InterPro" id="IPR011009">
    <property type="entry name" value="Kinase-like_dom_sf"/>
</dbReference>
<evidence type="ECO:0000313" key="4">
    <source>
        <dbReference type="Proteomes" id="UP001205105"/>
    </source>
</evidence>
<keyword evidence="4" id="KW-1185">Reference proteome</keyword>
<dbReference type="Gene3D" id="1.10.510.10">
    <property type="entry name" value="Transferase(Phosphotransferase) domain 1"/>
    <property type="match status" value="1"/>
</dbReference>
<dbReference type="Proteomes" id="UP001205105">
    <property type="component" value="Unassembled WGS sequence"/>
</dbReference>
<dbReference type="InterPro" id="IPR004147">
    <property type="entry name" value="ABC1_dom"/>
</dbReference>
<gene>
    <name evidence="3" type="ORF">COHA_005184</name>
</gene>
<dbReference type="InterPro" id="IPR000719">
    <property type="entry name" value="Prot_kinase_dom"/>
</dbReference>
<sequence length="800" mass="87404">MGFCSIRQQYSPELVRERAIGSLPALIGLAGRGIQISWEVGLFLAGLWLDSVQGAADDSVRVKYRATQLRDLLTRLGPTFIKAGQVLANRPDIVREDYMNELCVLQDDVPPFPDEQASCLAFAIIEASLGRPLGEVFSSISERPVAAASLGQVYKAVLRETGENVAVKVQRPGVEPLIFRDIFLFRTLGTFVNAWSLRRLGCNAELIVDEFGEKLLEELDYVQEARNILDFYANFENDLSVKIPWVRRDLSGPQVLVMEWIDGIRCTDVEGIKASGLDLPAFIRTGVVSGLRQLLEFGLFHGDPHPGNIFALQDGRIAYVDFGNVAELSQRNKEILIDAVVHAVNKDYPGMADDFIKLGFLAKGTNVDPLVPALEKIWADSMGQSLADFNFRTVTSKFNELVYQYPIRIPERYSLVIRSLLTQEGICLTLDPAFHFLEVAYPYVARRLLTDEDPALRTRLFQVLFQDGRFQWDRLENLLQLAKEGSGTGPGSTGGLDLSTTVSDGARVVLLDDELRRQLLRAFTEDDRLHVDEVARLLRLVQGEIDVPRVVQSTVTQLPTLARQLALGWQPVGRACRPWRTCTSEELGRTADLTITVEGTQLKLHSAVAAGGSRVLCTALCSCGGGASAAAVQAAFKGCKLADVQLFLTLLYNQLALEGGPASAGGLVPVGVDPNVWRGILGLADKLDAPLVIQACDLCISRRLGVPYVEAQWLDWLLLADKLRLESTVACCATPVAKQLLTTGSTDAKQLMAKLSQLGQPASAMLMAVLAKAIMSSGYCGTVVGKLPSSVGCRAPESLF</sequence>